<dbReference type="STRING" id="477680.SAMN05421788_101132"/>
<dbReference type="InterPro" id="IPR011009">
    <property type="entry name" value="Kinase-like_dom_sf"/>
</dbReference>
<dbReference type="Pfam" id="PF01636">
    <property type="entry name" value="APH"/>
    <property type="match status" value="1"/>
</dbReference>
<dbReference type="Proteomes" id="UP000186917">
    <property type="component" value="Unassembled WGS sequence"/>
</dbReference>
<keyword evidence="2" id="KW-0808">Transferase</keyword>
<dbReference type="RefSeq" id="WP_076374680.1">
    <property type="nucleotide sequence ID" value="NZ_AP017422.1"/>
</dbReference>
<dbReference type="EMBL" id="FTOR01000001">
    <property type="protein sequence ID" value="SIS59723.1"/>
    <property type="molecule type" value="Genomic_DNA"/>
</dbReference>
<dbReference type="InterPro" id="IPR002575">
    <property type="entry name" value="Aminoglycoside_PTrfase"/>
</dbReference>
<keyword evidence="3" id="KW-1185">Reference proteome</keyword>
<dbReference type="SUPFAM" id="SSF56112">
    <property type="entry name" value="Protein kinase-like (PK-like)"/>
    <property type="match status" value="1"/>
</dbReference>
<accession>A0A173MM13</accession>
<dbReference type="Gene3D" id="3.90.1200.10">
    <property type="match status" value="1"/>
</dbReference>
<dbReference type="KEGG" id="fln:FLA_4719"/>
<name>A0A173MM13_9BACT</name>
<feature type="domain" description="Aminoglycoside phosphotransferase" evidence="1">
    <location>
        <begin position="37"/>
        <end position="258"/>
    </location>
</feature>
<reference evidence="3" key="1">
    <citation type="submission" date="2017-01" db="EMBL/GenBank/DDBJ databases">
        <authorList>
            <person name="Varghese N."/>
            <person name="Submissions S."/>
        </authorList>
    </citation>
    <scope>NUCLEOTIDE SEQUENCE [LARGE SCALE GENOMIC DNA]</scope>
    <source>
        <strain evidence="3">DSM 21054</strain>
    </source>
</reference>
<evidence type="ECO:0000313" key="2">
    <source>
        <dbReference type="EMBL" id="SIS59723.1"/>
    </source>
</evidence>
<gene>
    <name evidence="2" type="ORF">SAMN05421788_101132</name>
</gene>
<dbReference type="GO" id="GO:0016301">
    <property type="term" value="F:kinase activity"/>
    <property type="evidence" value="ECO:0007669"/>
    <property type="project" value="UniProtKB-KW"/>
</dbReference>
<organism evidence="2 3">
    <name type="scientific">Filimonas lacunae</name>
    <dbReference type="NCBI Taxonomy" id="477680"/>
    <lineage>
        <taxon>Bacteria</taxon>
        <taxon>Pseudomonadati</taxon>
        <taxon>Bacteroidota</taxon>
        <taxon>Chitinophagia</taxon>
        <taxon>Chitinophagales</taxon>
        <taxon>Chitinophagaceae</taxon>
        <taxon>Filimonas</taxon>
    </lineage>
</organism>
<proteinExistence type="predicted"/>
<evidence type="ECO:0000259" key="1">
    <source>
        <dbReference type="Pfam" id="PF01636"/>
    </source>
</evidence>
<dbReference type="AlphaFoldDB" id="A0A173MM13"/>
<dbReference type="OrthoDB" id="659731at2"/>
<keyword evidence="2" id="KW-0418">Kinase</keyword>
<protein>
    <submittedName>
        <fullName evidence="2">Ser/Thr protein kinase RdoA involved in Cpx stress response, MazF antagonist</fullName>
    </submittedName>
</protein>
<evidence type="ECO:0000313" key="3">
    <source>
        <dbReference type="Proteomes" id="UP000186917"/>
    </source>
</evidence>
<sequence>MQAEERKQAGITAIENIIASYAENVYRIQVASVQRVGGYSNQNYRVVSVDNRHYIARLARRNRTEESCVAEEYLLRSLAKQRPQLAPVLVRLPSGSALVDIAGNECWQYLHLFHAIPGTIDGLWWQQCSIDKLEQLFEQLAVLHQQMNGIMPLTIWEPVMRRYPLPETAPAVLAATATGSYVIHEWQQFLQGATQIQQDMEAVFPWHKARYQWIHGDVQMENVLFNEGGLTSFLDFEWVSWDACEKDVILSAFRTCKEGRQDDFFRYDDTRLQVALDAYRRENPDLCEEFFTAFDTLWKPFFCLDQAMLYLVNAFDGIWELQPGIGFLPCFDEVVQYRSPL</sequence>